<reference evidence="5" key="1">
    <citation type="journal article" date="2014" name="Int. J. Syst. Evol. Microbiol.">
        <title>Complete genome sequence of Corynebacterium casei LMG S-19264T (=DSM 44701T), isolated from a smear-ripened cheese.</title>
        <authorList>
            <consortium name="US DOE Joint Genome Institute (JGI-PGF)"/>
            <person name="Walter F."/>
            <person name="Albersmeier A."/>
            <person name="Kalinowski J."/>
            <person name="Ruckert C."/>
        </authorList>
    </citation>
    <scope>NUCLEOTIDE SEQUENCE</scope>
    <source>
        <strain evidence="5">CGMCC 4.7299</strain>
    </source>
</reference>
<evidence type="ECO:0000256" key="2">
    <source>
        <dbReference type="ARBA" id="ARBA00023315"/>
    </source>
</evidence>
<dbReference type="PANTHER" id="PTHR43792">
    <property type="entry name" value="GNAT FAMILY, PUTATIVE (AFU_ORTHOLOGUE AFUA_3G00765)-RELATED-RELATED"/>
    <property type="match status" value="1"/>
</dbReference>
<dbReference type="GO" id="GO:0016747">
    <property type="term" value="F:acyltransferase activity, transferring groups other than amino-acyl groups"/>
    <property type="evidence" value="ECO:0007669"/>
    <property type="project" value="InterPro"/>
</dbReference>
<comment type="similarity">
    <text evidence="3">Belongs to the acetyltransferase family. RimJ subfamily.</text>
</comment>
<keyword evidence="1" id="KW-0808">Transferase</keyword>
<evidence type="ECO:0000313" key="6">
    <source>
        <dbReference type="Proteomes" id="UP000656042"/>
    </source>
</evidence>
<dbReference type="AlphaFoldDB" id="A0A8J3BXN5"/>
<dbReference type="Pfam" id="PF13302">
    <property type="entry name" value="Acetyltransf_3"/>
    <property type="match status" value="1"/>
</dbReference>
<comment type="caution">
    <text evidence="5">The sequence shown here is derived from an EMBL/GenBank/DDBJ whole genome shotgun (WGS) entry which is preliminary data.</text>
</comment>
<name>A0A8J3BXN5_9ACTN</name>
<evidence type="ECO:0000313" key="5">
    <source>
        <dbReference type="EMBL" id="GGK85148.1"/>
    </source>
</evidence>
<keyword evidence="2" id="KW-0012">Acyltransferase</keyword>
<dbReference type="InterPro" id="IPR016181">
    <property type="entry name" value="Acyl_CoA_acyltransferase"/>
</dbReference>
<dbReference type="SUPFAM" id="SSF55729">
    <property type="entry name" value="Acyl-CoA N-acyltransferases (Nat)"/>
    <property type="match status" value="1"/>
</dbReference>
<evidence type="ECO:0000256" key="1">
    <source>
        <dbReference type="ARBA" id="ARBA00022679"/>
    </source>
</evidence>
<organism evidence="5 6">
    <name type="scientific">Mangrovihabitans endophyticus</name>
    <dbReference type="NCBI Taxonomy" id="1751298"/>
    <lineage>
        <taxon>Bacteria</taxon>
        <taxon>Bacillati</taxon>
        <taxon>Actinomycetota</taxon>
        <taxon>Actinomycetes</taxon>
        <taxon>Micromonosporales</taxon>
        <taxon>Micromonosporaceae</taxon>
        <taxon>Mangrovihabitans</taxon>
    </lineage>
</organism>
<evidence type="ECO:0000259" key="4">
    <source>
        <dbReference type="PROSITE" id="PS51186"/>
    </source>
</evidence>
<dbReference type="InterPro" id="IPR051531">
    <property type="entry name" value="N-acetyltransferase"/>
</dbReference>
<dbReference type="PANTHER" id="PTHR43792:SF8">
    <property type="entry name" value="[RIBOSOMAL PROTEIN US5]-ALANINE N-ACETYLTRANSFERASE"/>
    <property type="match status" value="1"/>
</dbReference>
<dbReference type="Proteomes" id="UP000656042">
    <property type="component" value="Unassembled WGS sequence"/>
</dbReference>
<dbReference type="InterPro" id="IPR000182">
    <property type="entry name" value="GNAT_dom"/>
</dbReference>
<feature type="domain" description="N-acetyltransferase" evidence="4">
    <location>
        <begin position="12"/>
        <end position="170"/>
    </location>
</feature>
<gene>
    <name evidence="5" type="ORF">GCM10012284_19320</name>
</gene>
<dbReference type="EMBL" id="BMMX01000005">
    <property type="protein sequence ID" value="GGK85148.1"/>
    <property type="molecule type" value="Genomic_DNA"/>
</dbReference>
<dbReference type="PROSITE" id="PS51186">
    <property type="entry name" value="GNAT"/>
    <property type="match status" value="1"/>
</dbReference>
<keyword evidence="6" id="KW-1185">Reference proteome</keyword>
<sequence length="189" mass="20826">MRDVEPLTTSRLVLREFVHDDHAAVHAYASDPDVAKFIDWGPNTPAETTFFLDMVIAAASASPRIRYALAAEHAGAVIGAVELRVEEAAHRRGSMGYVFARPTWGQGLATEAAGAVLGFAFDHLGLHKVSATCDPHNSGSVRVLEKIGMSREGHLRDHFLVHGRWRDRLLWAAVRPADGSERLQRVEQR</sequence>
<reference evidence="5" key="2">
    <citation type="submission" date="2020-09" db="EMBL/GenBank/DDBJ databases">
        <authorList>
            <person name="Sun Q."/>
            <person name="Zhou Y."/>
        </authorList>
    </citation>
    <scope>NUCLEOTIDE SEQUENCE</scope>
    <source>
        <strain evidence="5">CGMCC 4.7299</strain>
    </source>
</reference>
<dbReference type="Gene3D" id="3.40.630.30">
    <property type="match status" value="1"/>
</dbReference>
<evidence type="ECO:0000256" key="3">
    <source>
        <dbReference type="ARBA" id="ARBA00038502"/>
    </source>
</evidence>
<protein>
    <submittedName>
        <fullName evidence="5">N-acetyltransferase</fullName>
    </submittedName>
</protein>
<accession>A0A8J3BXN5</accession>
<proteinExistence type="inferred from homology"/>